<sequence>MSSDTDGSTEQRLASLRERVARGMDRREFIRTLVAAGYSLGLARVLGVDDFLAAEDGEVPVVTALVRTDPDDPWSVDTRTRSVPASWYASVSKAFELNELLAESTITGYLGSAVVPGTYDDGGATITVEVSVEADAVRDVVDRAVDGVSINVDTIRNLDGLEDDVQREPRRARDPASTLVPAGISCETDTSIATLGPALYEPGTNSRYFSTAHHAFDSVEDARGATVSLPFENGQRTELGTVTESYPVADVVTIEPTGPYRPSSTIDGDRQYDIQGQFTRYGLADLVARDEPLEKVGALTGQTSGEIQGIDAVSCLTGSVCRRGQLRWGDETDMADGDSGSVSFHADPVSDDESVLIAGFNNARTWWPGQSYVWGIAAYQLTEQHGFHF</sequence>
<reference evidence="1" key="1">
    <citation type="submission" date="2022-06" db="EMBL/GenBank/DDBJ databases">
        <title>Diverse halophilic archaea isolated from saline environments.</title>
        <authorList>
            <person name="Cui H.-L."/>
        </authorList>
    </citation>
    <scope>NUCLEOTIDE SEQUENCE</scope>
    <source>
        <strain evidence="1">WLHS1</strain>
    </source>
</reference>
<name>A0A9E7N8A3_9EURY</name>
<dbReference type="EMBL" id="CP100355">
    <property type="protein sequence ID" value="UTF53280.1"/>
    <property type="molecule type" value="Genomic_DNA"/>
</dbReference>
<dbReference type="AlphaFoldDB" id="A0A9E7N8A3"/>
<organism evidence="1 2">
    <name type="scientific">Natronosalvus rutilus</name>
    <dbReference type="NCBI Taxonomy" id="2953753"/>
    <lineage>
        <taxon>Archaea</taxon>
        <taxon>Methanobacteriati</taxon>
        <taxon>Methanobacteriota</taxon>
        <taxon>Stenosarchaea group</taxon>
        <taxon>Halobacteria</taxon>
        <taxon>Halobacteriales</taxon>
        <taxon>Natrialbaceae</taxon>
        <taxon>Natronosalvus</taxon>
    </lineage>
</organism>
<proteinExistence type="predicted"/>
<dbReference type="KEGG" id="sawl:NGM29_16130"/>
<accession>A0A9E7N8A3</accession>
<dbReference type="RefSeq" id="WP_254157601.1">
    <property type="nucleotide sequence ID" value="NZ_CP100355.1"/>
</dbReference>
<dbReference type="Proteomes" id="UP001056855">
    <property type="component" value="Chromosome"/>
</dbReference>
<evidence type="ECO:0000313" key="1">
    <source>
        <dbReference type="EMBL" id="UTF53280.1"/>
    </source>
</evidence>
<dbReference type="GeneID" id="73291606"/>
<protein>
    <submittedName>
        <fullName evidence="1">Uncharacterized protein</fullName>
    </submittedName>
</protein>
<gene>
    <name evidence="1" type="ORF">NGM29_16130</name>
</gene>
<evidence type="ECO:0000313" key="2">
    <source>
        <dbReference type="Proteomes" id="UP001056855"/>
    </source>
</evidence>
<keyword evidence="2" id="KW-1185">Reference proteome</keyword>